<name>C3X263_9BURK</name>
<proteinExistence type="predicted"/>
<organism evidence="1 2">
    <name type="scientific">Oxalobacter paraformigenes</name>
    <dbReference type="NCBI Taxonomy" id="556268"/>
    <lineage>
        <taxon>Bacteria</taxon>
        <taxon>Pseudomonadati</taxon>
        <taxon>Pseudomonadota</taxon>
        <taxon>Betaproteobacteria</taxon>
        <taxon>Burkholderiales</taxon>
        <taxon>Oxalobacteraceae</taxon>
        <taxon>Oxalobacter</taxon>
    </lineage>
</organism>
<dbReference type="EMBL" id="ACDP02000028">
    <property type="protein sequence ID" value="EEO27299.2"/>
    <property type="molecule type" value="Genomic_DNA"/>
</dbReference>
<sequence>MERESIRYTPAGIPVISARLWHRSQQMEAETNRNIEFEIPAIVIGNISEKFEKLASDTFYRFTGFMATKSLKSKSLLFHITGFSSIE</sequence>
<reference evidence="1" key="1">
    <citation type="submission" date="2011-10" db="EMBL/GenBank/DDBJ databases">
        <title>The Genome Sequence of Oxalobacter formigenes HOxBLS.</title>
        <authorList>
            <consortium name="The Broad Institute Genome Sequencing Platform"/>
            <person name="Earl A."/>
            <person name="Ward D."/>
            <person name="Feldgarden M."/>
            <person name="Gevers D."/>
            <person name="Allison M.J."/>
            <person name="Humphrey S."/>
            <person name="Young S.K."/>
            <person name="Zeng Q."/>
            <person name="Gargeya S."/>
            <person name="Fitzgerald M."/>
            <person name="Haas B."/>
            <person name="Abouelleil A."/>
            <person name="Alvarado L."/>
            <person name="Arachchi H.M."/>
            <person name="Berlin A."/>
            <person name="Brown A."/>
            <person name="Chapman S.B."/>
            <person name="Chen Z."/>
            <person name="Dunbar C."/>
            <person name="Freedman E."/>
            <person name="Gearin G."/>
            <person name="Goldberg J."/>
            <person name="Griggs A."/>
            <person name="Gujja S."/>
            <person name="Heiman D."/>
            <person name="Howarth C."/>
            <person name="Larson L."/>
            <person name="Lui A."/>
            <person name="MacDonald P.J.P."/>
            <person name="Montmayeur A."/>
            <person name="Murphy C."/>
            <person name="Neiman D."/>
            <person name="Pearson M."/>
            <person name="Priest M."/>
            <person name="Roberts A."/>
            <person name="Saif S."/>
            <person name="Shea T."/>
            <person name="Shenoy N."/>
            <person name="Sisk P."/>
            <person name="Stolte C."/>
            <person name="Sykes S."/>
            <person name="Wortman J."/>
            <person name="Nusbaum C."/>
            <person name="Birren B."/>
        </authorList>
    </citation>
    <scope>NUCLEOTIDE SEQUENCE [LARGE SCALE GENOMIC DNA]</scope>
    <source>
        <strain evidence="1">HOxBLS</strain>
    </source>
</reference>
<dbReference type="Gene3D" id="2.40.50.140">
    <property type="entry name" value="Nucleic acid-binding proteins"/>
    <property type="match status" value="1"/>
</dbReference>
<dbReference type="Pfam" id="PF22657">
    <property type="entry name" value="SSB_1"/>
    <property type="match status" value="1"/>
</dbReference>
<dbReference type="InterPro" id="IPR023646">
    <property type="entry name" value="Prisomal_replication_PriB"/>
</dbReference>
<dbReference type="GO" id="GO:0006260">
    <property type="term" value="P:DNA replication"/>
    <property type="evidence" value="ECO:0007669"/>
    <property type="project" value="InterPro"/>
</dbReference>
<gene>
    <name evidence="1" type="ORF">OFAG_00452</name>
</gene>
<evidence type="ECO:0000313" key="2">
    <source>
        <dbReference type="Proteomes" id="UP000003973"/>
    </source>
</evidence>
<protein>
    <recommendedName>
        <fullName evidence="3">Primosomal replication protein N</fullName>
    </recommendedName>
</protein>
<dbReference type="SUPFAM" id="SSF50249">
    <property type="entry name" value="Nucleic acid-binding proteins"/>
    <property type="match status" value="1"/>
</dbReference>
<dbReference type="GO" id="GO:0003697">
    <property type="term" value="F:single-stranded DNA binding"/>
    <property type="evidence" value="ECO:0007669"/>
    <property type="project" value="InterPro"/>
</dbReference>
<dbReference type="Proteomes" id="UP000003973">
    <property type="component" value="Unassembled WGS sequence"/>
</dbReference>
<dbReference type="InterPro" id="IPR012340">
    <property type="entry name" value="NA-bd_OB-fold"/>
</dbReference>
<dbReference type="PIRSF" id="PIRSF003135">
    <property type="entry name" value="Primosomal_n"/>
    <property type="match status" value="1"/>
</dbReference>
<evidence type="ECO:0008006" key="3">
    <source>
        <dbReference type="Google" id="ProtNLM"/>
    </source>
</evidence>
<dbReference type="GO" id="GO:0030894">
    <property type="term" value="C:replisome"/>
    <property type="evidence" value="ECO:0007669"/>
    <property type="project" value="InterPro"/>
</dbReference>
<keyword evidence="2" id="KW-1185">Reference proteome</keyword>
<dbReference type="AlphaFoldDB" id="C3X263"/>
<comment type="caution">
    <text evidence="1">The sequence shown here is derived from an EMBL/GenBank/DDBJ whole genome shotgun (WGS) entry which is preliminary data.</text>
</comment>
<evidence type="ECO:0000313" key="1">
    <source>
        <dbReference type="EMBL" id="EEO27299.2"/>
    </source>
</evidence>
<dbReference type="HOGENOM" id="CLU_166075_1_2_4"/>
<accession>C3X263</accession>
<dbReference type="NCBIfam" id="TIGR04418">
    <property type="entry name" value="PriB_gamma"/>
    <property type="match status" value="1"/>
</dbReference>
<dbReference type="eggNOG" id="COG2965">
    <property type="taxonomic scope" value="Bacteria"/>
</dbReference>